<evidence type="ECO:0000256" key="2">
    <source>
        <dbReference type="SAM" id="Phobius"/>
    </source>
</evidence>
<dbReference type="Gene3D" id="2.60.40.10">
    <property type="entry name" value="Immunoglobulins"/>
    <property type="match status" value="2"/>
</dbReference>
<feature type="domain" description="Htaa" evidence="3">
    <location>
        <begin position="46"/>
        <end position="201"/>
    </location>
</feature>
<dbReference type="OrthoDB" id="7210788at2"/>
<dbReference type="Pfam" id="PF16640">
    <property type="entry name" value="Big_3_5"/>
    <property type="match status" value="2"/>
</dbReference>
<feature type="region of interest" description="Disordered" evidence="1">
    <location>
        <begin position="1003"/>
        <end position="1037"/>
    </location>
</feature>
<feature type="compositionally biased region" description="Gly residues" evidence="1">
    <location>
        <begin position="1004"/>
        <end position="1033"/>
    </location>
</feature>
<dbReference type="Pfam" id="PF04213">
    <property type="entry name" value="HtaA"/>
    <property type="match status" value="3"/>
</dbReference>
<dbReference type="InterPro" id="IPR013783">
    <property type="entry name" value="Ig-like_fold"/>
</dbReference>
<sequence>MSTDPSLAAPRRRTLASVLAAALVAAVALVGGALPAAAVTAEVSGATLTWGVKQSFRSYITSPIAQGSVTTTGNASGTGPFTWSSGTGTADSASTDADARFTGGVLFSGHGGQLDVRLTNPRVVVDGTAGTLYVDSSSKALDGTVSDRTGVAFATLAVPAPTNDGQTLTFTGAGATLTADGAAAFAGFYEAGTVLDPLDLTLPYTVPATATSTSLTSSANPSTLGQEVTLTATVSPAAATGTVTFTDGATTLGTSPVSGGTATLATNALSAGNHAVTAAFAPADDSHLASTSSTLTQVVEAAAPISTTTALQASPSTVTAGASVTLTATVDPADAAGTVTFLEGSTVLGTGEVAAGRATTSTSGLAVGTRTLRAEFAPAGPTHAASTSADVTVVVSAVVVTPVFTPEIEVFLADGTTPYTGQAVYDGDSLVVKGSGFDPAGNVGGRGAPIPATLPQGSYVVLGAFAPTWKPSAGATGASRKVISQKWALAESILNQVPANFQAAIRGQWVDISDDGEFTATLAVTAPTATPAAPADAVFGVYTYGAGGVTNASQELSAVVDYRGERPAEPVADPAITISPAGDLDPAVENVLTVTGTGYVGPGAVNGAYVLVGETSVWSGDGPLPSAGWLTQGWVRGTQIVDGGFTTTVTVPAGTLDPTKSYQVATSAAHGLAFTDRTLDAFAPITVEAPVVTPEPEPEPEPAPVVSVPSGEIRQGSTVTFTGTGFGAGEVVSGVVTSDPVDLGSRTADAAGTVAFTWAVPTDFTTGTHTVTLTGASGASDAQTFDVLAAAVTPPGTDPVVPTPGAQCQAITAGTFSWGVKESFRSYVTGPIASGTISTDAGVTAGGGQFAWSGGAGTFSPDQLAGEAAFTGQVAFAGHSGQLALTLSNPRVQIVSATAGTLLVDVSSRALTSGVVTETAAVPFAALDLSGATIGATSITATGAPAVLTLAGAENFAGFYPAGTALDAVTFSLPLGASVDCAPPTTPGVDGGGTGAGPILTPIGTGGGAGNGTGNGSGTGGSGTGGSGSGSGSGTPAAGETCVAQGVGGGTLSWGVKASFRTYVTGPIANGSISTSGVSQSGGAFVWGGGSGAFNEADGKGRVSYSGTLSFAGHGGQLDLKISNPRVQVTGSGAATLVADITSKGLNAPDVAKNGVVIATLALPASSTSNGAIAWSGAPATLTAAGAEAFGGFYQAGTAMDPVSFTFPLGGDVECTSSTGTLAATGADGATSAALAALGLLLLGAALVAARRRSTTA</sequence>
<feature type="transmembrane region" description="Helical" evidence="2">
    <location>
        <begin position="1230"/>
        <end position="1250"/>
    </location>
</feature>
<keyword evidence="6" id="KW-1185">Reference proteome</keyword>
<feature type="domain" description="Bacterial Ig-like" evidence="4">
    <location>
        <begin position="215"/>
        <end position="299"/>
    </location>
</feature>
<evidence type="ECO:0000313" key="6">
    <source>
        <dbReference type="Proteomes" id="UP000297318"/>
    </source>
</evidence>
<dbReference type="AlphaFoldDB" id="A0A4Z1E607"/>
<keyword evidence="2" id="KW-1133">Transmembrane helix</keyword>
<reference evidence="5 6" key="1">
    <citation type="submission" date="2018-11" db="EMBL/GenBank/DDBJ databases">
        <title>Complete genome sequencing of the Actinobacteria Serinibacter sp. K3-2.</title>
        <authorList>
            <person name="Rakitin A.L."/>
            <person name="Beletsky A.V."/>
            <person name="Mardanov A.V."/>
            <person name="Ravin N.V."/>
            <person name="Gromova A.S."/>
            <person name="Filippova S.N."/>
            <person name="Gal'Chenko V.F."/>
        </authorList>
    </citation>
    <scope>NUCLEOTIDE SEQUENCE [LARGE SCALE GENOMIC DNA]</scope>
    <source>
        <strain evidence="5 6">K3-2</strain>
    </source>
</reference>
<dbReference type="InterPro" id="IPR007331">
    <property type="entry name" value="Htaa"/>
</dbReference>
<dbReference type="InterPro" id="IPR032109">
    <property type="entry name" value="Big_3_5"/>
</dbReference>
<proteinExistence type="predicted"/>
<dbReference type="EMBL" id="RHPJ01000001">
    <property type="protein sequence ID" value="TGO06760.1"/>
    <property type="molecule type" value="Genomic_DNA"/>
</dbReference>
<dbReference type="Proteomes" id="UP000297318">
    <property type="component" value="Unassembled WGS sequence"/>
</dbReference>
<comment type="caution">
    <text evidence="5">The sequence shown here is derived from an EMBL/GenBank/DDBJ whole genome shotgun (WGS) entry which is preliminary data.</text>
</comment>
<keyword evidence="2" id="KW-0812">Transmembrane</keyword>
<feature type="domain" description="Bacterial Ig-like" evidence="4">
    <location>
        <begin position="311"/>
        <end position="395"/>
    </location>
</feature>
<dbReference type="PROSITE" id="PS51318">
    <property type="entry name" value="TAT"/>
    <property type="match status" value="1"/>
</dbReference>
<feature type="domain" description="Htaa" evidence="3">
    <location>
        <begin position="814"/>
        <end position="972"/>
    </location>
</feature>
<feature type="domain" description="Htaa" evidence="3">
    <location>
        <begin position="1049"/>
        <end position="1206"/>
    </location>
</feature>
<dbReference type="RefSeq" id="WP_135848901.1">
    <property type="nucleotide sequence ID" value="NZ_RHPJ01000001.1"/>
</dbReference>
<evidence type="ECO:0000313" key="5">
    <source>
        <dbReference type="EMBL" id="TGO06760.1"/>
    </source>
</evidence>
<evidence type="ECO:0000259" key="4">
    <source>
        <dbReference type="Pfam" id="PF16640"/>
    </source>
</evidence>
<dbReference type="InterPro" id="IPR006311">
    <property type="entry name" value="TAT_signal"/>
</dbReference>
<dbReference type="GO" id="GO:0005975">
    <property type="term" value="P:carbohydrate metabolic process"/>
    <property type="evidence" value="ECO:0007669"/>
    <property type="project" value="UniProtKB-ARBA"/>
</dbReference>
<keyword evidence="2" id="KW-0472">Membrane</keyword>
<name>A0A4Z1E607_9MICO</name>
<evidence type="ECO:0000259" key="3">
    <source>
        <dbReference type="Pfam" id="PF04213"/>
    </source>
</evidence>
<protein>
    <submittedName>
        <fullName evidence="5">Uncharacterized protein</fullName>
    </submittedName>
</protein>
<evidence type="ECO:0000256" key="1">
    <source>
        <dbReference type="SAM" id="MobiDB-lite"/>
    </source>
</evidence>
<gene>
    <name evidence="5" type="ORF">SERN_0952</name>
</gene>
<accession>A0A4Z1E607</accession>
<organism evidence="5 6">
    <name type="scientific">Serinibacter arcticus</name>
    <dbReference type="NCBI Taxonomy" id="1655435"/>
    <lineage>
        <taxon>Bacteria</taxon>
        <taxon>Bacillati</taxon>
        <taxon>Actinomycetota</taxon>
        <taxon>Actinomycetes</taxon>
        <taxon>Micrococcales</taxon>
        <taxon>Beutenbergiaceae</taxon>
        <taxon>Serinibacter</taxon>
    </lineage>
</organism>